<dbReference type="InterPro" id="IPR012340">
    <property type="entry name" value="NA-bd_OB-fold"/>
</dbReference>
<dbReference type="GO" id="GO:0000724">
    <property type="term" value="P:double-strand break repair via homologous recombination"/>
    <property type="evidence" value="ECO:0007669"/>
    <property type="project" value="TreeGrafter"/>
</dbReference>
<dbReference type="Gene3D" id="2.40.50.140">
    <property type="entry name" value="Nucleic acid-binding proteins"/>
    <property type="match status" value="1"/>
</dbReference>
<dbReference type="GO" id="GO:0006284">
    <property type="term" value="P:base-excision repair"/>
    <property type="evidence" value="ECO:0007669"/>
    <property type="project" value="TreeGrafter"/>
</dbReference>
<evidence type="ECO:0000313" key="4">
    <source>
        <dbReference type="EMBL" id="ORY21550.1"/>
    </source>
</evidence>
<protein>
    <submittedName>
        <fullName evidence="4">Replication factor A protein 3</fullName>
    </submittedName>
</protein>
<comment type="subcellular location">
    <subcellularLocation>
        <location evidence="1">Nucleus</location>
    </subcellularLocation>
</comment>
<dbReference type="EMBL" id="MCOG01000263">
    <property type="protein sequence ID" value="ORY21550.1"/>
    <property type="molecule type" value="Genomic_DNA"/>
</dbReference>
<dbReference type="SUPFAM" id="SSF50249">
    <property type="entry name" value="Nucleic acid-binding proteins"/>
    <property type="match status" value="1"/>
</dbReference>
<comment type="similarity">
    <text evidence="2">Belongs to the replication factor A protein 3 family.</text>
</comment>
<dbReference type="Pfam" id="PF08661">
    <property type="entry name" value="Rep_fac-A_3"/>
    <property type="match status" value="1"/>
</dbReference>
<dbReference type="GO" id="GO:0035861">
    <property type="term" value="C:site of double-strand break"/>
    <property type="evidence" value="ECO:0007669"/>
    <property type="project" value="TreeGrafter"/>
</dbReference>
<evidence type="ECO:0000256" key="1">
    <source>
        <dbReference type="ARBA" id="ARBA00004123"/>
    </source>
</evidence>
<evidence type="ECO:0000313" key="5">
    <source>
        <dbReference type="Proteomes" id="UP000193920"/>
    </source>
</evidence>
<dbReference type="STRING" id="1754190.A0A1Y2AGY1"/>
<keyword evidence="5" id="KW-1185">Reference proteome</keyword>
<dbReference type="GO" id="GO:0003697">
    <property type="term" value="F:single-stranded DNA binding"/>
    <property type="evidence" value="ECO:0007669"/>
    <property type="project" value="TreeGrafter"/>
</dbReference>
<proteinExistence type="inferred from homology"/>
<accession>A0A1Y2AGY1</accession>
<sequence>MTDSKIPRINSSMFREYINKYARVVGQVLSNQGDSVIIKTSDQGNIKVSVTHYGNGNAYSSRFVEVIGQITGEDSITETANAIGLGDNFDLESYEKLVQYQKKFPDIF</sequence>
<keyword evidence="3" id="KW-0539">Nucleus</keyword>
<organism evidence="4 5">
    <name type="scientific">Neocallimastix californiae</name>
    <dbReference type="NCBI Taxonomy" id="1754190"/>
    <lineage>
        <taxon>Eukaryota</taxon>
        <taxon>Fungi</taxon>
        <taxon>Fungi incertae sedis</taxon>
        <taxon>Chytridiomycota</taxon>
        <taxon>Chytridiomycota incertae sedis</taxon>
        <taxon>Neocallimastigomycetes</taxon>
        <taxon>Neocallimastigales</taxon>
        <taxon>Neocallimastigaceae</taxon>
        <taxon>Neocallimastix</taxon>
    </lineage>
</organism>
<dbReference type="GO" id="GO:0005662">
    <property type="term" value="C:DNA replication factor A complex"/>
    <property type="evidence" value="ECO:0007669"/>
    <property type="project" value="TreeGrafter"/>
</dbReference>
<reference evidence="4 5" key="1">
    <citation type="submission" date="2016-08" db="EMBL/GenBank/DDBJ databases">
        <title>A Parts List for Fungal Cellulosomes Revealed by Comparative Genomics.</title>
        <authorList>
            <consortium name="DOE Joint Genome Institute"/>
            <person name="Haitjema C.H."/>
            <person name="Gilmore S.P."/>
            <person name="Henske J.K."/>
            <person name="Solomon K.V."/>
            <person name="De Groot R."/>
            <person name="Kuo A."/>
            <person name="Mondo S.J."/>
            <person name="Salamov A.A."/>
            <person name="Labutti K."/>
            <person name="Zhao Z."/>
            <person name="Chiniquy J."/>
            <person name="Barry K."/>
            <person name="Brewer H.M."/>
            <person name="Purvine S.O."/>
            <person name="Wright A.T."/>
            <person name="Boxma B."/>
            <person name="Van Alen T."/>
            <person name="Hackstein J.H."/>
            <person name="Baker S.E."/>
            <person name="Grigoriev I.V."/>
            <person name="O'Malley M.A."/>
        </authorList>
    </citation>
    <scope>NUCLEOTIDE SEQUENCE [LARGE SCALE GENOMIC DNA]</scope>
    <source>
        <strain evidence="4 5">G1</strain>
    </source>
</reference>
<dbReference type="OrthoDB" id="188186at2759"/>
<dbReference type="InterPro" id="IPR013970">
    <property type="entry name" value="Rfa2"/>
</dbReference>
<evidence type="ECO:0000256" key="3">
    <source>
        <dbReference type="ARBA" id="ARBA00023242"/>
    </source>
</evidence>
<dbReference type="GO" id="GO:0006260">
    <property type="term" value="P:DNA replication"/>
    <property type="evidence" value="ECO:0007669"/>
    <property type="project" value="InterPro"/>
</dbReference>
<dbReference type="GO" id="GO:0006298">
    <property type="term" value="P:mismatch repair"/>
    <property type="evidence" value="ECO:0007669"/>
    <property type="project" value="TreeGrafter"/>
</dbReference>
<name>A0A1Y2AGY1_9FUNG</name>
<dbReference type="PANTHER" id="PTHR15114">
    <property type="entry name" value="REPLICATION PROTEIN A3"/>
    <property type="match status" value="1"/>
</dbReference>
<dbReference type="GO" id="GO:0003684">
    <property type="term" value="F:damaged DNA binding"/>
    <property type="evidence" value="ECO:0007669"/>
    <property type="project" value="TreeGrafter"/>
</dbReference>
<dbReference type="GO" id="GO:0006289">
    <property type="term" value="P:nucleotide-excision repair"/>
    <property type="evidence" value="ECO:0007669"/>
    <property type="project" value="TreeGrafter"/>
</dbReference>
<gene>
    <name evidence="4" type="ORF">LY90DRAFT_707418</name>
</gene>
<dbReference type="PANTHER" id="PTHR15114:SF1">
    <property type="entry name" value="REPLICATION PROTEIN A 14 KDA SUBUNIT"/>
    <property type="match status" value="1"/>
</dbReference>
<dbReference type="Proteomes" id="UP000193920">
    <property type="component" value="Unassembled WGS sequence"/>
</dbReference>
<dbReference type="AlphaFoldDB" id="A0A1Y2AGY1"/>
<evidence type="ECO:0000256" key="2">
    <source>
        <dbReference type="ARBA" id="ARBA00009761"/>
    </source>
</evidence>
<comment type="caution">
    <text evidence="4">The sequence shown here is derived from an EMBL/GenBank/DDBJ whole genome shotgun (WGS) entry which is preliminary data.</text>
</comment>